<evidence type="ECO:0000313" key="1">
    <source>
        <dbReference type="EMBL" id="DAF48220.1"/>
    </source>
</evidence>
<name>A0A8S5SAX5_9CAUD</name>
<reference evidence="1" key="1">
    <citation type="journal article" date="2021" name="Proc. Natl. Acad. Sci. U.S.A.">
        <title>A Catalog of Tens of Thousands of Viruses from Human Metagenomes Reveals Hidden Associations with Chronic Diseases.</title>
        <authorList>
            <person name="Tisza M.J."/>
            <person name="Buck C.B."/>
        </authorList>
    </citation>
    <scope>NUCLEOTIDE SEQUENCE</scope>
    <source>
        <strain evidence="1">CtJLl6</strain>
    </source>
</reference>
<accession>A0A8S5SAX5</accession>
<organism evidence="1">
    <name type="scientific">Siphoviridae sp. ctJLl6</name>
    <dbReference type="NCBI Taxonomy" id="2827836"/>
    <lineage>
        <taxon>Viruses</taxon>
        <taxon>Duplodnaviria</taxon>
        <taxon>Heunggongvirae</taxon>
        <taxon>Uroviricota</taxon>
        <taxon>Caudoviricetes</taxon>
    </lineage>
</organism>
<dbReference type="EMBL" id="BK032565">
    <property type="protein sequence ID" value="DAF48220.1"/>
    <property type="molecule type" value="Genomic_DNA"/>
</dbReference>
<proteinExistence type="predicted"/>
<sequence length="242" mass="27956">MIKNNPRIKENITIIDKIEAIESIVSSYFTKDSEDENVTEYTPYYSEIAEVYAIVSNFLEGIEIEDNDTEDTFMKDNDVFTLIKKFYYNVEESDDAKKENEDNFIYISAMNFVNSNVNEIVELKKQQLIHGDDKFRHKLALGCESVEKISYFFEAIGDALYNFSKLDLKLLNPENSQLIKDVLLKLKDSNMTEKSITNIIKGVVGFDMDKAAQDIINDKNKQIVELQKYKALYEAKNVLADK</sequence>
<protein>
    <submittedName>
        <fullName evidence="1">Uncharacterized protein</fullName>
    </submittedName>
</protein>